<dbReference type="Pfam" id="PF01915">
    <property type="entry name" value="Glyco_hydro_3_C"/>
    <property type="match status" value="1"/>
</dbReference>
<dbReference type="PROSITE" id="PS00775">
    <property type="entry name" value="GLYCOSYL_HYDROL_F3"/>
    <property type="match status" value="1"/>
</dbReference>
<dbReference type="OrthoDB" id="3187421at2"/>
<dbReference type="InterPro" id="IPR050288">
    <property type="entry name" value="Cellulose_deg_GH3"/>
</dbReference>
<comment type="function">
    <text evidence="4">Catalyzes the hydrolysis of a non-reducing terminal alpha-L-arabinopyranosidic linkage in ginsenoside Rb2 (alpha-L-arabinopyranosyl-(1-&gt;6)-alpha-D-glucopyranosyl) to release alpha-D-glucopyranosyl (Rd). It is not able to hydrolyze alpha-L-arabinofuranosyl-(1-&gt;6)-alpha-D-glucopyranosyl (Rc).</text>
</comment>
<dbReference type="FunFam" id="2.60.40.10:FF:000495">
    <property type="entry name" value="Periplasmic beta-glucosidase"/>
    <property type="match status" value="1"/>
</dbReference>
<keyword evidence="6" id="KW-0326">Glycosidase</keyword>
<dbReference type="PANTHER" id="PTHR42715">
    <property type="entry name" value="BETA-GLUCOSIDASE"/>
    <property type="match status" value="1"/>
</dbReference>
<dbReference type="InterPro" id="IPR019800">
    <property type="entry name" value="Glyco_hydro_3_AS"/>
</dbReference>
<evidence type="ECO:0000313" key="9">
    <source>
        <dbReference type="EMBL" id="GES24124.1"/>
    </source>
</evidence>
<keyword evidence="3" id="KW-0119">Carbohydrate metabolism</keyword>
<dbReference type="SMART" id="SM01217">
    <property type="entry name" value="Fn3_like"/>
    <property type="match status" value="1"/>
</dbReference>
<dbReference type="SUPFAM" id="SSF51445">
    <property type="entry name" value="(Trans)glycosidases"/>
    <property type="match status" value="1"/>
</dbReference>
<dbReference type="PRINTS" id="PR00133">
    <property type="entry name" value="GLHYDRLASE3"/>
</dbReference>
<accession>A0A5M3XSA2</accession>
<protein>
    <recommendedName>
        <fullName evidence="5">Exo-alpha-(1-&gt;6)-L-arabinopyranosidase</fullName>
    </recommendedName>
</protein>
<dbReference type="RefSeq" id="WP_155348979.1">
    <property type="nucleotide sequence ID" value="NZ_BAAAHM010000005.1"/>
</dbReference>
<evidence type="ECO:0000256" key="5">
    <source>
        <dbReference type="ARBA" id="ARBA00074219"/>
    </source>
</evidence>
<evidence type="ECO:0000256" key="1">
    <source>
        <dbReference type="ARBA" id="ARBA00005336"/>
    </source>
</evidence>
<feature type="domain" description="Fibronectin type III-like" evidence="8">
    <location>
        <begin position="723"/>
        <end position="792"/>
    </location>
</feature>
<comment type="similarity">
    <text evidence="1 6">Belongs to the glycosyl hydrolase 3 family.</text>
</comment>
<organism evidence="9 10">
    <name type="scientific">Acrocarpospora pleiomorpha</name>
    <dbReference type="NCBI Taxonomy" id="90975"/>
    <lineage>
        <taxon>Bacteria</taxon>
        <taxon>Bacillati</taxon>
        <taxon>Actinomycetota</taxon>
        <taxon>Actinomycetes</taxon>
        <taxon>Streptosporangiales</taxon>
        <taxon>Streptosporangiaceae</taxon>
        <taxon>Acrocarpospora</taxon>
    </lineage>
</organism>
<evidence type="ECO:0000313" key="10">
    <source>
        <dbReference type="Proteomes" id="UP000377595"/>
    </source>
</evidence>
<evidence type="ECO:0000256" key="6">
    <source>
        <dbReference type="RuleBase" id="RU361161"/>
    </source>
</evidence>
<evidence type="ECO:0000256" key="3">
    <source>
        <dbReference type="ARBA" id="ARBA00023277"/>
    </source>
</evidence>
<proteinExistence type="inferred from homology"/>
<dbReference type="EMBL" id="BLAF01000048">
    <property type="protein sequence ID" value="GES24124.1"/>
    <property type="molecule type" value="Genomic_DNA"/>
</dbReference>
<dbReference type="InterPro" id="IPR017853">
    <property type="entry name" value="GH"/>
</dbReference>
<keyword evidence="10" id="KW-1185">Reference proteome</keyword>
<dbReference type="SUPFAM" id="SSF52279">
    <property type="entry name" value="Beta-D-glucan exohydrolase, C-terminal domain"/>
    <property type="match status" value="1"/>
</dbReference>
<name>A0A5M3XSA2_9ACTN</name>
<dbReference type="GO" id="GO:0005975">
    <property type="term" value="P:carbohydrate metabolic process"/>
    <property type="evidence" value="ECO:0007669"/>
    <property type="project" value="InterPro"/>
</dbReference>
<dbReference type="InterPro" id="IPR001764">
    <property type="entry name" value="Glyco_hydro_3_N"/>
</dbReference>
<evidence type="ECO:0000256" key="4">
    <source>
        <dbReference type="ARBA" id="ARBA00058905"/>
    </source>
</evidence>
<dbReference type="Proteomes" id="UP000377595">
    <property type="component" value="Unassembled WGS sequence"/>
</dbReference>
<reference evidence="9 10" key="1">
    <citation type="submission" date="2019-10" db="EMBL/GenBank/DDBJ databases">
        <title>Whole genome shotgun sequence of Acrocarpospora pleiomorpha NBRC 16267.</title>
        <authorList>
            <person name="Ichikawa N."/>
            <person name="Kimura A."/>
            <person name="Kitahashi Y."/>
            <person name="Komaki H."/>
            <person name="Oguchi A."/>
        </authorList>
    </citation>
    <scope>NUCLEOTIDE SEQUENCE [LARGE SCALE GENOMIC DNA]</scope>
    <source>
        <strain evidence="9 10">NBRC 16267</strain>
    </source>
</reference>
<evidence type="ECO:0000256" key="7">
    <source>
        <dbReference type="SAM" id="MobiDB-lite"/>
    </source>
</evidence>
<keyword evidence="2 6" id="KW-0378">Hydrolase</keyword>
<evidence type="ECO:0000259" key="8">
    <source>
        <dbReference type="SMART" id="SM01217"/>
    </source>
</evidence>
<dbReference type="InterPro" id="IPR026891">
    <property type="entry name" value="Fn3-like"/>
</dbReference>
<feature type="region of interest" description="Disordered" evidence="7">
    <location>
        <begin position="376"/>
        <end position="434"/>
    </location>
</feature>
<dbReference type="InterPro" id="IPR013783">
    <property type="entry name" value="Ig-like_fold"/>
</dbReference>
<dbReference type="InterPro" id="IPR036881">
    <property type="entry name" value="Glyco_hydro_3_C_sf"/>
</dbReference>
<gene>
    <name evidence="9" type="ORF">Aple_070230</name>
</gene>
<dbReference type="Gene3D" id="3.40.50.1700">
    <property type="entry name" value="Glycoside hydrolase family 3 C-terminal domain"/>
    <property type="match status" value="1"/>
</dbReference>
<evidence type="ECO:0000256" key="2">
    <source>
        <dbReference type="ARBA" id="ARBA00022801"/>
    </source>
</evidence>
<dbReference type="InterPro" id="IPR002772">
    <property type="entry name" value="Glyco_hydro_3_C"/>
</dbReference>
<sequence length="832" mass="88096">MTAPDRVTRRWQDPTLPVADRVDALLAEMTVEEKVAQLGSQWVGNEKLITHEHDAAGTMNVAPLQDVLAAGTVPFEEAVRHGIGHLTRVFGSEPVTAAEGAGEVVRLQRAVIEHSRLGIPALVHEECLTGFTTYGATVYPAAIAWGATFDPELVERMAAAIGRDMRAVGVHQGLSPVLDVVRDYRWGRVEETIGEDPYLVAMLGSAYVRGLEGAGVIATLKHFAGYSASRAARNHGPVSMGRREMMDVILPPFEMAVTLGGARSVMNSYSDVDGVPAAADSWLLTDLLRGEWGFTGTVVSDYWAIPFLAMMHQVVADTGEAGVLALAAGIDVELPDTQGFGPHLVERIARGELPESLVDRAARRLLTQKVQLGLLDEDCEPDSPAREMAGGPVDLGSPANPTDWEPSSPADLGSPANRAPAEMADPPVDLDSPTNRSLAREMAERSIVLLDAGTALPLTGDGPRRIAVVGPGADDPRVFMGCYAFPNHVLPRHPGLGLGLDAPSVLDALRVEFPDAEIVHERGCEIRGTDRSGFAAAVSRVRAADLCVAVVGDRAGMFGEGTSGEGCDAEDLRLPGMQEELVTELAATGTPVVVVVVSGRPYALGEVHGKAAGLVQAFMPGVEGGGAIARIISGRVQPGGKLPVQIPRWPGGQPGTYLQPPLGTDSQGISNLDPTPLFSFGYGASYTSFEVGDLQISDAEIPTDGEFTVSVRVRNTGARAGEEVVQLYLHDVLAQVTRPVRQLVGFVRVAVDPGTSREVRFRVHADRTAFTGRDLRRIVEPGDVEVLVGTSAADLPCQGAVRLTGPVRVVGRGRRLVTPVDVGPPRGTDAES</sequence>
<dbReference type="Pfam" id="PF14310">
    <property type="entry name" value="Fn3-like"/>
    <property type="match status" value="1"/>
</dbReference>
<dbReference type="Gene3D" id="2.60.40.10">
    <property type="entry name" value="Immunoglobulins"/>
    <property type="match status" value="1"/>
</dbReference>
<dbReference type="PANTHER" id="PTHR42715:SF10">
    <property type="entry name" value="BETA-GLUCOSIDASE"/>
    <property type="match status" value="1"/>
</dbReference>
<dbReference type="AlphaFoldDB" id="A0A5M3XSA2"/>
<dbReference type="GO" id="GO:0008422">
    <property type="term" value="F:beta-glucosidase activity"/>
    <property type="evidence" value="ECO:0007669"/>
    <property type="project" value="UniProtKB-ARBA"/>
</dbReference>
<dbReference type="Pfam" id="PF00933">
    <property type="entry name" value="Glyco_hydro_3"/>
    <property type="match status" value="1"/>
</dbReference>
<comment type="caution">
    <text evidence="9">The sequence shown here is derived from an EMBL/GenBank/DDBJ whole genome shotgun (WGS) entry which is preliminary data.</text>
</comment>
<dbReference type="Gene3D" id="3.20.20.300">
    <property type="entry name" value="Glycoside hydrolase, family 3, N-terminal domain"/>
    <property type="match status" value="1"/>
</dbReference>
<dbReference type="InterPro" id="IPR036962">
    <property type="entry name" value="Glyco_hydro_3_N_sf"/>
</dbReference>